<dbReference type="Proteomes" id="UP001434883">
    <property type="component" value="Unassembled WGS sequence"/>
</dbReference>
<accession>A0ABV0QPN7</accession>
<sequence length="138" mass="15164">MSFGDSFTEVLVTFLCSCWKFTNNQTLSGFDSSPFYIEQCLCAAHAKVEALGGGEGLSRPHQVKQELMCVCSYYPLRGVLFRLVQGVQEVTSSNVTLYLWQQAGWVWCPPSGGQLGLQWQAEVLQLAGSGGREIAFEG</sequence>
<gene>
    <name evidence="1" type="ORF">XENOCAPTIV_003393</name>
</gene>
<reference evidence="1 2" key="1">
    <citation type="submission" date="2021-06" db="EMBL/GenBank/DDBJ databases">
        <authorList>
            <person name="Palmer J.M."/>
        </authorList>
    </citation>
    <scope>NUCLEOTIDE SEQUENCE [LARGE SCALE GENOMIC DNA]</scope>
    <source>
        <strain evidence="1 2">XC_2019</strain>
        <tissue evidence="1">Muscle</tissue>
    </source>
</reference>
<protein>
    <submittedName>
        <fullName evidence="1">Uncharacterized protein</fullName>
    </submittedName>
</protein>
<organism evidence="1 2">
    <name type="scientific">Xenoophorus captivus</name>
    <dbReference type="NCBI Taxonomy" id="1517983"/>
    <lineage>
        <taxon>Eukaryota</taxon>
        <taxon>Metazoa</taxon>
        <taxon>Chordata</taxon>
        <taxon>Craniata</taxon>
        <taxon>Vertebrata</taxon>
        <taxon>Euteleostomi</taxon>
        <taxon>Actinopterygii</taxon>
        <taxon>Neopterygii</taxon>
        <taxon>Teleostei</taxon>
        <taxon>Neoteleostei</taxon>
        <taxon>Acanthomorphata</taxon>
        <taxon>Ovalentaria</taxon>
        <taxon>Atherinomorphae</taxon>
        <taxon>Cyprinodontiformes</taxon>
        <taxon>Goodeidae</taxon>
        <taxon>Xenoophorus</taxon>
    </lineage>
</organism>
<keyword evidence="2" id="KW-1185">Reference proteome</keyword>
<evidence type="ECO:0000313" key="1">
    <source>
        <dbReference type="EMBL" id="MEQ2197793.1"/>
    </source>
</evidence>
<proteinExistence type="predicted"/>
<comment type="caution">
    <text evidence="1">The sequence shown here is derived from an EMBL/GenBank/DDBJ whole genome shotgun (WGS) entry which is preliminary data.</text>
</comment>
<dbReference type="EMBL" id="JAHRIN010018154">
    <property type="protein sequence ID" value="MEQ2197793.1"/>
    <property type="molecule type" value="Genomic_DNA"/>
</dbReference>
<evidence type="ECO:0000313" key="2">
    <source>
        <dbReference type="Proteomes" id="UP001434883"/>
    </source>
</evidence>
<name>A0ABV0QPN7_9TELE</name>